<protein>
    <recommendedName>
        <fullName evidence="3">Beta/gamma crystallin 'Greek key' domain-containing protein</fullName>
    </recommendedName>
</protein>
<accession>A0ABU7B8R5</accession>
<keyword evidence="5" id="KW-1185">Reference proteome</keyword>
<evidence type="ECO:0000256" key="2">
    <source>
        <dbReference type="ARBA" id="ARBA00022737"/>
    </source>
</evidence>
<evidence type="ECO:0000313" key="5">
    <source>
        <dbReference type="Proteomes" id="UP001345963"/>
    </source>
</evidence>
<feature type="domain" description="Beta/gamma crystallin 'Greek key'" evidence="3">
    <location>
        <begin position="37"/>
        <end position="89"/>
    </location>
</feature>
<organism evidence="4 5">
    <name type="scientific">Ataeniobius toweri</name>
    <dbReference type="NCBI Taxonomy" id="208326"/>
    <lineage>
        <taxon>Eukaryota</taxon>
        <taxon>Metazoa</taxon>
        <taxon>Chordata</taxon>
        <taxon>Craniata</taxon>
        <taxon>Vertebrata</taxon>
        <taxon>Euteleostomi</taxon>
        <taxon>Actinopterygii</taxon>
        <taxon>Neopterygii</taxon>
        <taxon>Teleostei</taxon>
        <taxon>Neoteleostei</taxon>
        <taxon>Acanthomorphata</taxon>
        <taxon>Ovalentaria</taxon>
        <taxon>Atherinomorphae</taxon>
        <taxon>Cyprinodontiformes</taxon>
        <taxon>Goodeidae</taxon>
        <taxon>Ataeniobius</taxon>
    </lineage>
</organism>
<dbReference type="SUPFAM" id="SSF49695">
    <property type="entry name" value="gamma-Crystallin-like"/>
    <property type="match status" value="1"/>
</dbReference>
<dbReference type="PROSITE" id="PS50915">
    <property type="entry name" value="CRYSTALLIN_BETA_GAMMA"/>
    <property type="match status" value="1"/>
</dbReference>
<sequence>MCGSKIINMSPRPALFVTVPAKFNFCIIAVTVDIERFSWILYEKPDFQGRTIALEEGGTDLENVWAEPGPQTEPQNSPPIVVGSMRLAVRDYSIPHIDLFTEPEGRGRVTPYHDDTIETGSFGIPLNTASIQVHSGV</sequence>
<evidence type="ECO:0000259" key="3">
    <source>
        <dbReference type="PROSITE" id="PS50915"/>
    </source>
</evidence>
<reference evidence="4 5" key="1">
    <citation type="submission" date="2021-07" db="EMBL/GenBank/DDBJ databases">
        <authorList>
            <person name="Palmer J.M."/>
        </authorList>
    </citation>
    <scope>NUCLEOTIDE SEQUENCE [LARGE SCALE GENOMIC DNA]</scope>
    <source>
        <strain evidence="4 5">AT_MEX2019</strain>
        <tissue evidence="4">Muscle</tissue>
    </source>
</reference>
<keyword evidence="2" id="KW-0677">Repeat</keyword>
<dbReference type="Proteomes" id="UP001345963">
    <property type="component" value="Unassembled WGS sequence"/>
</dbReference>
<dbReference type="EMBL" id="JAHUTI010043997">
    <property type="protein sequence ID" value="MED6246668.1"/>
    <property type="molecule type" value="Genomic_DNA"/>
</dbReference>
<comment type="caution">
    <text evidence="4">The sequence shown here is derived from an EMBL/GenBank/DDBJ whole genome shotgun (WGS) entry which is preliminary data.</text>
</comment>
<evidence type="ECO:0000313" key="4">
    <source>
        <dbReference type="EMBL" id="MED6246668.1"/>
    </source>
</evidence>
<dbReference type="InterPro" id="IPR001064">
    <property type="entry name" value="Beta/gamma_crystallin"/>
</dbReference>
<evidence type="ECO:0000256" key="1">
    <source>
        <dbReference type="ARBA" id="ARBA00009646"/>
    </source>
</evidence>
<comment type="similarity">
    <text evidence="1">Belongs to the beta/gamma-crystallin family.</text>
</comment>
<name>A0ABU7B8R5_9TELE</name>
<gene>
    <name evidence="4" type="ORF">ATANTOWER_021647</name>
</gene>
<proteinExistence type="inferred from homology"/>
<dbReference type="Gene3D" id="2.60.20.10">
    <property type="entry name" value="Crystallins"/>
    <property type="match status" value="1"/>
</dbReference>
<dbReference type="InterPro" id="IPR011024">
    <property type="entry name" value="G_crystallin-like"/>
</dbReference>